<sequence>MMKAKLTVDVLSKILPMYRRLATNELLARCMFGKIQNTNESLHSAIWKNCTKETFVSKNILKMAVITAISDFSFGRLNTLGYGTGR</sequence>
<reference evidence="1 2" key="1">
    <citation type="submission" date="2013-11" db="EMBL/GenBank/DDBJ databases">
        <title>Genome sequencing of Stegodyphus mimosarum.</title>
        <authorList>
            <person name="Bechsgaard J."/>
        </authorList>
    </citation>
    <scope>NUCLEOTIDE SEQUENCE [LARGE SCALE GENOMIC DNA]</scope>
</reference>
<evidence type="ECO:0000313" key="1">
    <source>
        <dbReference type="EMBL" id="KFM67253.1"/>
    </source>
</evidence>
<organism evidence="1 2">
    <name type="scientific">Stegodyphus mimosarum</name>
    <name type="common">African social velvet spider</name>
    <dbReference type="NCBI Taxonomy" id="407821"/>
    <lineage>
        <taxon>Eukaryota</taxon>
        <taxon>Metazoa</taxon>
        <taxon>Ecdysozoa</taxon>
        <taxon>Arthropoda</taxon>
        <taxon>Chelicerata</taxon>
        <taxon>Arachnida</taxon>
        <taxon>Araneae</taxon>
        <taxon>Araneomorphae</taxon>
        <taxon>Entelegynae</taxon>
        <taxon>Eresoidea</taxon>
        <taxon>Eresidae</taxon>
        <taxon>Stegodyphus</taxon>
    </lineage>
</organism>
<evidence type="ECO:0000313" key="2">
    <source>
        <dbReference type="Proteomes" id="UP000054359"/>
    </source>
</evidence>
<gene>
    <name evidence="1" type="ORF">X975_20914</name>
</gene>
<proteinExistence type="predicted"/>
<protein>
    <submittedName>
        <fullName evidence="1">Uncharacterized protein</fullName>
    </submittedName>
</protein>
<feature type="non-terminal residue" evidence="1">
    <location>
        <position position="86"/>
    </location>
</feature>
<name>A0A087TQ64_STEMI</name>
<accession>A0A087TQ64</accession>
<dbReference type="OMA" id="CIQCAIQ"/>
<keyword evidence="2" id="KW-1185">Reference proteome</keyword>
<dbReference type="AlphaFoldDB" id="A0A087TQ64"/>
<dbReference type="OrthoDB" id="6434791at2759"/>
<dbReference type="Proteomes" id="UP000054359">
    <property type="component" value="Unassembled WGS sequence"/>
</dbReference>
<dbReference type="EMBL" id="KK116272">
    <property type="protein sequence ID" value="KFM67253.1"/>
    <property type="molecule type" value="Genomic_DNA"/>
</dbReference>